<evidence type="ECO:0000256" key="1">
    <source>
        <dbReference type="ARBA" id="ARBA00022531"/>
    </source>
</evidence>
<gene>
    <name evidence="4" type="primary">ycf48</name>
    <name evidence="7" type="ORF">UH38_15190</name>
</gene>
<dbReference type="AlphaFoldDB" id="A0A0D8ZR08"/>
<dbReference type="GO" id="GO:0031979">
    <property type="term" value="C:plasma membrane-derived thylakoid lumen"/>
    <property type="evidence" value="ECO:0007669"/>
    <property type="project" value="UniProtKB-SubCell"/>
</dbReference>
<comment type="caution">
    <text evidence="7">The sequence shown here is derived from an EMBL/GenBank/DDBJ whole genome shotgun (WGS) entry which is preliminary data.</text>
</comment>
<keyword evidence="4" id="KW-0793">Thylakoid</keyword>
<evidence type="ECO:0000256" key="2">
    <source>
        <dbReference type="ARBA" id="ARBA00022729"/>
    </source>
</evidence>
<proteinExistence type="inferred from homology"/>
<protein>
    <recommendedName>
        <fullName evidence="4 5">Photosystem II assembly protein Ycf48</fullName>
    </recommendedName>
</protein>
<dbReference type="InterPro" id="IPR015943">
    <property type="entry name" value="WD40/YVTN_repeat-like_dom_sf"/>
</dbReference>
<keyword evidence="2 4" id="KW-0732">Signal</keyword>
<dbReference type="NCBIfam" id="NF010237">
    <property type="entry name" value="PRK13684.1"/>
    <property type="match status" value="1"/>
</dbReference>
<dbReference type="GO" id="GO:0015979">
    <property type="term" value="P:photosynthesis"/>
    <property type="evidence" value="ECO:0007669"/>
    <property type="project" value="UniProtKB-KW"/>
</dbReference>
<dbReference type="RefSeq" id="WP_045055523.1">
    <property type="nucleotide sequence ID" value="NZ_CAWMDP010000001.1"/>
</dbReference>
<name>A0A0D8ZR08_9CYAN</name>
<evidence type="ECO:0000256" key="5">
    <source>
        <dbReference type="PIRNR" id="PIRNR017875"/>
    </source>
</evidence>
<comment type="subcellular location">
    <subcellularLocation>
        <location evidence="4">Cellular thylakoid lumen</location>
    </subcellularLocation>
    <text evidence="4">Associated with a PSII precusor complex on the lumenal side of the thylakoid membrane.</text>
</comment>
<dbReference type="STRING" id="1618023.UH38_15190"/>
<dbReference type="EMBL" id="JYON01000016">
    <property type="protein sequence ID" value="KJH70934.1"/>
    <property type="molecule type" value="Genomic_DNA"/>
</dbReference>
<feature type="domain" description="Photosynthesis system II assembly factor Ycf48/Hcf136-like" evidence="6">
    <location>
        <begin position="29"/>
        <end position="328"/>
    </location>
</feature>
<comment type="function">
    <text evidence="4">A factor required for optimal assembly of photosystem II (PSII), acting in the early stages of PSII assembly. Also plays a role in replacement of photodamaged D1 (psbA). Assists YidC in synthesis of chlorophyll-binding proteins.</text>
</comment>
<dbReference type="CDD" id="cd15482">
    <property type="entry name" value="Sialidase_non-viral"/>
    <property type="match status" value="1"/>
</dbReference>
<dbReference type="Pfam" id="PF14870">
    <property type="entry name" value="PSII_BNR"/>
    <property type="match status" value="1"/>
</dbReference>
<dbReference type="GO" id="GO:0009523">
    <property type="term" value="C:photosystem II"/>
    <property type="evidence" value="ECO:0007669"/>
    <property type="project" value="UniProtKB-KW"/>
</dbReference>
<dbReference type="Gene3D" id="2.130.10.10">
    <property type="entry name" value="YVTN repeat-like/Quinoprotein amine dehydrogenase"/>
    <property type="match status" value="1"/>
</dbReference>
<comment type="domain">
    <text evidence="4">A 7-bladed beta-propeller torus, about 55 by 55 Angstroms, with a depth of about 25 Angstroms and a central pore.</text>
</comment>
<evidence type="ECO:0000313" key="8">
    <source>
        <dbReference type="Proteomes" id="UP000032452"/>
    </source>
</evidence>
<organism evidence="7 8">
    <name type="scientific">Aliterella atlantica CENA595</name>
    <dbReference type="NCBI Taxonomy" id="1618023"/>
    <lineage>
        <taxon>Bacteria</taxon>
        <taxon>Bacillati</taxon>
        <taxon>Cyanobacteriota</taxon>
        <taxon>Cyanophyceae</taxon>
        <taxon>Chroococcidiopsidales</taxon>
        <taxon>Aliterellaceae</taxon>
        <taxon>Aliterella</taxon>
    </lineage>
</organism>
<evidence type="ECO:0000313" key="7">
    <source>
        <dbReference type="EMBL" id="KJH70934.1"/>
    </source>
</evidence>
<dbReference type="PANTHER" id="PTHR47199">
    <property type="entry name" value="PHOTOSYSTEM II STABILITY/ASSEMBLY FACTOR HCF136, CHLOROPLASTIC"/>
    <property type="match status" value="1"/>
</dbReference>
<sequence length="334" mass="37040">MHSLFKLWQRVVVLFAVVVLCFGCSTVASLDKNPWQVINLPSEANFQDINFTDDGQHGWLVGSKSTILETKDGGSSWQPLALELDDQKYLFSSVSFNGQEGWITGEPSILLHTDDGGKSWEQIPLSAKLPGKPNTITALGPNSAEMTTDVGAIYRTQDGGKNWKAMVQEAVGVLRNIARSPDGKYLAVSAKGNFYSTWEPGQEAWQGHNRNSSRRVQNMGFGKDGRLWMLARGGQVQFTQPNSLEEWDEAQYPELSTSWGLIDMAYRTPEEIWVAGGSGNLLCSFDGGKTWQKDREIENVPSNLYKIVFANPDRGFIIGQRGVLLKYQPNTQAA</sequence>
<keyword evidence="1 4" id="KW-0602">Photosynthesis</keyword>
<dbReference type="InterPro" id="IPR028203">
    <property type="entry name" value="PSII_CF48-like_dom"/>
</dbReference>
<dbReference type="PANTHER" id="PTHR47199:SF2">
    <property type="entry name" value="PHOTOSYSTEM II STABILITY_ASSEMBLY FACTOR HCF136, CHLOROPLASTIC"/>
    <property type="match status" value="1"/>
</dbReference>
<dbReference type="OrthoDB" id="9813892at2"/>
<dbReference type="PIRSF" id="PIRSF017875">
    <property type="entry name" value="PSII_HCF136"/>
    <property type="match status" value="1"/>
</dbReference>
<comment type="similarity">
    <text evidence="4 5">Belongs to the Ycf48 family.</text>
</comment>
<accession>A0A0D8ZR08</accession>
<dbReference type="InterPro" id="IPR016705">
    <property type="entry name" value="Ycf48/Hcf136"/>
</dbReference>
<reference evidence="7 8" key="1">
    <citation type="submission" date="2015-02" db="EMBL/GenBank/DDBJ databases">
        <title>Draft genome of a novel marine cyanobacterium (Chroococcales) isolated from South Atlantic Ocean.</title>
        <authorList>
            <person name="Rigonato J."/>
            <person name="Alvarenga D.O."/>
            <person name="Branco L.H."/>
            <person name="Varani A.M."/>
            <person name="Brandini F.P."/>
            <person name="Fiore M.F."/>
        </authorList>
    </citation>
    <scope>NUCLEOTIDE SEQUENCE [LARGE SCALE GENOMIC DNA]</scope>
    <source>
        <strain evidence="7 8">CENA595</strain>
    </source>
</reference>
<dbReference type="SUPFAM" id="SSF110296">
    <property type="entry name" value="Oligoxyloglucan reducing end-specific cellobiohydrolase"/>
    <property type="match status" value="1"/>
</dbReference>
<dbReference type="HAMAP" id="MF_01348">
    <property type="entry name" value="Ycf48"/>
    <property type="match status" value="1"/>
</dbReference>
<evidence type="ECO:0000259" key="6">
    <source>
        <dbReference type="Pfam" id="PF14870"/>
    </source>
</evidence>
<dbReference type="Proteomes" id="UP000032452">
    <property type="component" value="Unassembled WGS sequence"/>
</dbReference>
<evidence type="ECO:0000256" key="4">
    <source>
        <dbReference type="HAMAP-Rule" id="MF_01348"/>
    </source>
</evidence>
<keyword evidence="3 4" id="KW-0604">Photosystem II</keyword>
<dbReference type="PATRIC" id="fig|1618023.3.peg.54"/>
<evidence type="ECO:0000256" key="3">
    <source>
        <dbReference type="ARBA" id="ARBA00023276"/>
    </source>
</evidence>
<keyword evidence="8" id="KW-1185">Reference proteome</keyword>